<reference evidence="1" key="2">
    <citation type="journal article" date="2015" name="Fish Shellfish Immunol.">
        <title>Early steps in the European eel (Anguilla anguilla)-Vibrio vulnificus interaction in the gills: Role of the RtxA13 toxin.</title>
        <authorList>
            <person name="Callol A."/>
            <person name="Pajuelo D."/>
            <person name="Ebbesson L."/>
            <person name="Teles M."/>
            <person name="MacKenzie S."/>
            <person name="Amaro C."/>
        </authorList>
    </citation>
    <scope>NUCLEOTIDE SEQUENCE</scope>
</reference>
<name>A0A0E9TVE6_ANGAN</name>
<proteinExistence type="predicted"/>
<dbReference type="EMBL" id="GBXM01051036">
    <property type="protein sequence ID" value="JAH57541.1"/>
    <property type="molecule type" value="Transcribed_RNA"/>
</dbReference>
<evidence type="ECO:0000313" key="1">
    <source>
        <dbReference type="EMBL" id="JAH57541.1"/>
    </source>
</evidence>
<sequence>MRLTRGLTTKEWCYNKRT</sequence>
<dbReference type="AlphaFoldDB" id="A0A0E9TVE6"/>
<organism evidence="1">
    <name type="scientific">Anguilla anguilla</name>
    <name type="common">European freshwater eel</name>
    <name type="synonym">Muraena anguilla</name>
    <dbReference type="NCBI Taxonomy" id="7936"/>
    <lineage>
        <taxon>Eukaryota</taxon>
        <taxon>Metazoa</taxon>
        <taxon>Chordata</taxon>
        <taxon>Craniata</taxon>
        <taxon>Vertebrata</taxon>
        <taxon>Euteleostomi</taxon>
        <taxon>Actinopterygii</taxon>
        <taxon>Neopterygii</taxon>
        <taxon>Teleostei</taxon>
        <taxon>Anguilliformes</taxon>
        <taxon>Anguillidae</taxon>
        <taxon>Anguilla</taxon>
    </lineage>
</organism>
<accession>A0A0E9TVE6</accession>
<reference evidence="1" key="1">
    <citation type="submission" date="2014-11" db="EMBL/GenBank/DDBJ databases">
        <authorList>
            <person name="Amaro Gonzalez C."/>
        </authorList>
    </citation>
    <scope>NUCLEOTIDE SEQUENCE</scope>
</reference>
<protein>
    <submittedName>
        <fullName evidence="1">Uncharacterized protein</fullName>
    </submittedName>
</protein>